<dbReference type="Proteomes" id="UP001604335">
    <property type="component" value="Unassembled WGS sequence"/>
</dbReference>
<dbReference type="Pfam" id="PF04485">
    <property type="entry name" value="NblA"/>
    <property type="match status" value="1"/>
</dbReference>
<name>A0ABW7C5Z8_9CYAN</name>
<keyword evidence="2" id="KW-1185">Reference proteome</keyword>
<dbReference type="EMBL" id="JAZAQF010000013">
    <property type="protein sequence ID" value="MFG3816562.1"/>
    <property type="molecule type" value="Genomic_DNA"/>
</dbReference>
<evidence type="ECO:0000313" key="1">
    <source>
        <dbReference type="EMBL" id="MFG3816562.1"/>
    </source>
</evidence>
<reference evidence="2" key="1">
    <citation type="journal article" date="2024" name="Algal Res.">
        <title>Biochemical, toxicological and genomic investigation of a high-biomass producing Limnothrix strain isolated from Italian shallow drinking water reservoir.</title>
        <authorList>
            <person name="Simonazzi M."/>
            <person name="Shishido T.K."/>
            <person name="Delbaje E."/>
            <person name="Wahlsten M."/>
            <person name="Fewer D.P."/>
            <person name="Sivonen K."/>
            <person name="Pezzolesi L."/>
            <person name="Pistocchi R."/>
        </authorList>
    </citation>
    <scope>NUCLEOTIDE SEQUENCE [LARGE SCALE GENOMIC DNA]</scope>
    <source>
        <strain evidence="2">LRLZ20PSL1</strain>
    </source>
</reference>
<dbReference type="Gene3D" id="1.10.287.670">
    <property type="entry name" value="Phycobilisome degradation protein NblA"/>
    <property type="match status" value="1"/>
</dbReference>
<sequence length="106" mass="12484">MGIKTETNDRLRCDRAESLRRHNNSAIARDFATATPSEVTTMDHSFELSLEQQFNIRSFESQVAHMSLEQAQQFLVELYRQMIVKETMYKEFLKHEWGLGERFQAP</sequence>
<comment type="caution">
    <text evidence="1">The sequence shown here is derived from an EMBL/GenBank/DDBJ whole genome shotgun (WGS) entry which is preliminary data.</text>
</comment>
<dbReference type="InterPro" id="IPR036904">
    <property type="entry name" value="NblA_sf"/>
</dbReference>
<dbReference type="SUPFAM" id="SSF109859">
    <property type="entry name" value="NblA-like"/>
    <property type="match status" value="1"/>
</dbReference>
<gene>
    <name evidence="1" type="ORF">VPK24_02845</name>
</gene>
<proteinExistence type="predicted"/>
<evidence type="ECO:0000313" key="2">
    <source>
        <dbReference type="Proteomes" id="UP001604335"/>
    </source>
</evidence>
<protein>
    <submittedName>
        <fullName evidence="1">NblA/ycf18 family protein</fullName>
    </submittedName>
</protein>
<organism evidence="1 2">
    <name type="scientific">Limnothrix redekei LRLZ20PSL1</name>
    <dbReference type="NCBI Taxonomy" id="3112953"/>
    <lineage>
        <taxon>Bacteria</taxon>
        <taxon>Bacillati</taxon>
        <taxon>Cyanobacteriota</taxon>
        <taxon>Cyanophyceae</taxon>
        <taxon>Pseudanabaenales</taxon>
        <taxon>Pseudanabaenaceae</taxon>
        <taxon>Limnothrix</taxon>
    </lineage>
</organism>
<accession>A0ABW7C5Z8</accession>
<dbReference type="InterPro" id="IPR007574">
    <property type="entry name" value="NblA"/>
</dbReference>